<evidence type="ECO:0000313" key="1">
    <source>
        <dbReference type="EMBL" id="RJE18316.1"/>
    </source>
</evidence>
<evidence type="ECO:0000313" key="2">
    <source>
        <dbReference type="Proteomes" id="UP000266188"/>
    </source>
</evidence>
<comment type="caution">
    <text evidence="1">The sequence shown here is derived from an EMBL/GenBank/DDBJ whole genome shotgun (WGS) entry which is preliminary data.</text>
</comment>
<organism evidence="1 2">
    <name type="scientific">Aspergillus sclerotialis</name>
    <dbReference type="NCBI Taxonomy" id="2070753"/>
    <lineage>
        <taxon>Eukaryota</taxon>
        <taxon>Fungi</taxon>
        <taxon>Dikarya</taxon>
        <taxon>Ascomycota</taxon>
        <taxon>Pezizomycotina</taxon>
        <taxon>Eurotiomycetes</taxon>
        <taxon>Eurotiomycetidae</taxon>
        <taxon>Eurotiales</taxon>
        <taxon>Aspergillaceae</taxon>
        <taxon>Aspergillus</taxon>
        <taxon>Aspergillus subgen. Polypaecilum</taxon>
    </lineage>
</organism>
<name>A0A3A2Z659_9EURO</name>
<dbReference type="AlphaFoldDB" id="A0A3A2Z659"/>
<accession>A0A3A2Z659</accession>
<dbReference type="EMBL" id="MVGC01000577">
    <property type="protein sequence ID" value="RJE18316.1"/>
    <property type="molecule type" value="Genomic_DNA"/>
</dbReference>
<keyword evidence="2" id="KW-1185">Reference proteome</keyword>
<gene>
    <name evidence="1" type="ORF">PHISCL_09343</name>
</gene>
<proteinExistence type="predicted"/>
<protein>
    <submittedName>
        <fullName evidence="1">Uncharacterized protein</fullName>
    </submittedName>
</protein>
<sequence>MSRLYLDPEAVRQFLDEVVTSIRGCLNRACVKPYIRIFVMWIIKRGMEQLHCIYRTLYDRLTQPSLPVSKLSIYLSSLEVTTVCDVATDNACNP</sequence>
<reference evidence="2" key="1">
    <citation type="submission" date="2017-02" db="EMBL/GenBank/DDBJ databases">
        <authorList>
            <person name="Tafer H."/>
            <person name="Lopandic K."/>
        </authorList>
    </citation>
    <scope>NUCLEOTIDE SEQUENCE [LARGE SCALE GENOMIC DNA]</scope>
    <source>
        <strain evidence="2">CBS 366.77</strain>
    </source>
</reference>
<dbReference type="Proteomes" id="UP000266188">
    <property type="component" value="Unassembled WGS sequence"/>
</dbReference>